<name>A0ABU6QT35_9FABA</name>
<dbReference type="EMBL" id="JASCZI010001578">
    <property type="protein sequence ID" value="MED6115202.1"/>
    <property type="molecule type" value="Genomic_DNA"/>
</dbReference>
<evidence type="ECO:0000313" key="2">
    <source>
        <dbReference type="Proteomes" id="UP001341840"/>
    </source>
</evidence>
<dbReference type="Proteomes" id="UP001341840">
    <property type="component" value="Unassembled WGS sequence"/>
</dbReference>
<proteinExistence type="predicted"/>
<evidence type="ECO:0000313" key="1">
    <source>
        <dbReference type="EMBL" id="MED6115202.1"/>
    </source>
</evidence>
<accession>A0ABU6QT35</accession>
<comment type="caution">
    <text evidence="1">The sequence shown here is derived from an EMBL/GenBank/DDBJ whole genome shotgun (WGS) entry which is preliminary data.</text>
</comment>
<protein>
    <submittedName>
        <fullName evidence="1">Uncharacterized protein</fullName>
    </submittedName>
</protein>
<keyword evidence="2" id="KW-1185">Reference proteome</keyword>
<sequence>MRCIKEDVVSEVGHEHVGDLAKPRPNGRVRKAWCKGRGDLNVTREGLDGQGSGKGVYPALEGKGKGVCVGQGGGTVLTRWGGHGMGKGQGSGKEVCPTLGQRWRARARVYVWEGEVLEGWVVGEGIDRVAATFWASQKWLSGVMVAVLSRFEPCLRMWLKTLCMMLVYYSVLLCN</sequence>
<gene>
    <name evidence="1" type="ORF">PIB30_088018</name>
</gene>
<reference evidence="1 2" key="1">
    <citation type="journal article" date="2023" name="Plants (Basel)">
        <title>Bridging the Gap: Combining Genomics and Transcriptomics Approaches to Understand Stylosanthes scabra, an Orphan Legume from the Brazilian Caatinga.</title>
        <authorList>
            <person name="Ferreira-Neto J.R.C."/>
            <person name="da Silva M.D."/>
            <person name="Binneck E."/>
            <person name="de Melo N.F."/>
            <person name="da Silva R.H."/>
            <person name="de Melo A.L.T.M."/>
            <person name="Pandolfi V."/>
            <person name="Bustamante F.O."/>
            <person name="Brasileiro-Vidal A.C."/>
            <person name="Benko-Iseppon A.M."/>
        </authorList>
    </citation>
    <scope>NUCLEOTIDE SEQUENCE [LARGE SCALE GENOMIC DNA]</scope>
    <source>
        <tissue evidence="1">Leaves</tissue>
    </source>
</reference>
<organism evidence="1 2">
    <name type="scientific">Stylosanthes scabra</name>
    <dbReference type="NCBI Taxonomy" id="79078"/>
    <lineage>
        <taxon>Eukaryota</taxon>
        <taxon>Viridiplantae</taxon>
        <taxon>Streptophyta</taxon>
        <taxon>Embryophyta</taxon>
        <taxon>Tracheophyta</taxon>
        <taxon>Spermatophyta</taxon>
        <taxon>Magnoliopsida</taxon>
        <taxon>eudicotyledons</taxon>
        <taxon>Gunneridae</taxon>
        <taxon>Pentapetalae</taxon>
        <taxon>rosids</taxon>
        <taxon>fabids</taxon>
        <taxon>Fabales</taxon>
        <taxon>Fabaceae</taxon>
        <taxon>Papilionoideae</taxon>
        <taxon>50 kb inversion clade</taxon>
        <taxon>dalbergioids sensu lato</taxon>
        <taxon>Dalbergieae</taxon>
        <taxon>Pterocarpus clade</taxon>
        <taxon>Stylosanthes</taxon>
    </lineage>
</organism>